<name>A0ABR9R523_9FIRM</name>
<keyword evidence="3" id="KW-1185">Reference proteome</keyword>
<gene>
    <name evidence="2" type="ORF">INF35_10715</name>
</gene>
<feature type="transmembrane region" description="Helical" evidence="1">
    <location>
        <begin position="156"/>
        <end position="178"/>
    </location>
</feature>
<evidence type="ECO:0000313" key="2">
    <source>
        <dbReference type="EMBL" id="MBE5038258.1"/>
    </source>
</evidence>
<reference evidence="2 3" key="1">
    <citation type="submission" date="2020-10" db="EMBL/GenBank/DDBJ databases">
        <title>ChiBAC.</title>
        <authorList>
            <person name="Zenner C."/>
            <person name="Hitch T.C.A."/>
            <person name="Clavel T."/>
        </authorList>
    </citation>
    <scope>NUCLEOTIDE SEQUENCE [LARGE SCALE GENOMIC DNA]</scope>
    <source>
        <strain evidence="2 3">DSM 109015</strain>
    </source>
</reference>
<comment type="caution">
    <text evidence="2">The sequence shown here is derived from an EMBL/GenBank/DDBJ whole genome shotgun (WGS) entry which is preliminary data.</text>
</comment>
<keyword evidence="1" id="KW-0812">Transmembrane</keyword>
<proteinExistence type="predicted"/>
<evidence type="ECO:0000256" key="1">
    <source>
        <dbReference type="SAM" id="Phobius"/>
    </source>
</evidence>
<dbReference type="EMBL" id="JADCKC010000003">
    <property type="protein sequence ID" value="MBE5038258.1"/>
    <property type="molecule type" value="Genomic_DNA"/>
</dbReference>
<sequence>MDTTLDRIGLYDLFGTFLSGAIISQLFCYLTTIFLSSEASRAIFQTELSSLSLNALSAVTFSFLVGLVLESCASLMDKKFFRFRDKAMDLIDSAPDKVLSVDISSANLDAMKQSILGNTFPQSDPEAKRKGEYIYQQCKIYLEANKLNAREQSINAIYVLTRNVMVGFGFCMVLYLAIQFLNYRFTASLHPAPAFSLAVIVLFGFCIAVLWNRCTSYSRYRVRVILREYYHHKFAAEASSSH</sequence>
<keyword evidence="1" id="KW-1133">Transmembrane helix</keyword>
<keyword evidence="1" id="KW-0472">Membrane</keyword>
<protein>
    <submittedName>
        <fullName evidence="2">Uncharacterized protein</fullName>
    </submittedName>
</protein>
<feature type="transmembrane region" description="Helical" evidence="1">
    <location>
        <begin position="190"/>
        <end position="211"/>
    </location>
</feature>
<feature type="transmembrane region" description="Helical" evidence="1">
    <location>
        <begin position="55"/>
        <end position="76"/>
    </location>
</feature>
<feature type="transmembrane region" description="Helical" evidence="1">
    <location>
        <begin position="12"/>
        <end position="35"/>
    </location>
</feature>
<organism evidence="2 3">
    <name type="scientific">Gemmiger gallinarum</name>
    <dbReference type="NCBI Taxonomy" id="2779354"/>
    <lineage>
        <taxon>Bacteria</taxon>
        <taxon>Bacillati</taxon>
        <taxon>Bacillota</taxon>
        <taxon>Clostridia</taxon>
        <taxon>Eubacteriales</taxon>
        <taxon>Gemmiger</taxon>
    </lineage>
</organism>
<accession>A0ABR9R523</accession>
<evidence type="ECO:0000313" key="3">
    <source>
        <dbReference type="Proteomes" id="UP000768567"/>
    </source>
</evidence>
<dbReference type="Proteomes" id="UP000768567">
    <property type="component" value="Unassembled WGS sequence"/>
</dbReference>
<dbReference type="RefSeq" id="WP_193502295.1">
    <property type="nucleotide sequence ID" value="NZ_JADCKC010000003.1"/>
</dbReference>